<evidence type="ECO:0000313" key="2">
    <source>
        <dbReference type="Proteomes" id="UP000319716"/>
    </source>
</evidence>
<proteinExistence type="predicted"/>
<gene>
    <name evidence="1" type="ORF">NBRC111894_2614</name>
</gene>
<dbReference type="Proteomes" id="UP000319716">
    <property type="component" value="Unassembled WGS sequence"/>
</dbReference>
<protein>
    <submittedName>
        <fullName evidence="1">Uncharacterized protein</fullName>
    </submittedName>
</protein>
<reference evidence="1 2" key="1">
    <citation type="submission" date="2017-11" db="EMBL/GenBank/DDBJ databases">
        <title>Draft Genome Sequence of Sporolactobacillus inulinus NBRC 111894 Isolated from Koso, a Japanese Sugar-Vegetable Fermented Beverage.</title>
        <authorList>
            <person name="Chiou T.Y."/>
            <person name="Oshima K."/>
            <person name="Suda W."/>
            <person name="Hattori M."/>
            <person name="Takahashi T."/>
        </authorList>
    </citation>
    <scope>NUCLEOTIDE SEQUENCE [LARGE SCALE GENOMIC DNA]</scope>
    <source>
        <strain evidence="1 2">NBRC111894</strain>
    </source>
</reference>
<dbReference type="EMBL" id="BEXB01000020">
    <property type="protein sequence ID" value="GAY77060.1"/>
    <property type="molecule type" value="Genomic_DNA"/>
</dbReference>
<sequence>MRSTTTSSGCFVRNRKKERPITKNGAQALPHYFVTVPFTD</sequence>
<organism evidence="1 2">
    <name type="scientific">Sporolactobacillus inulinus</name>
    <dbReference type="NCBI Taxonomy" id="2078"/>
    <lineage>
        <taxon>Bacteria</taxon>
        <taxon>Bacillati</taxon>
        <taxon>Bacillota</taxon>
        <taxon>Bacilli</taxon>
        <taxon>Bacillales</taxon>
        <taxon>Sporolactobacillaceae</taxon>
        <taxon>Sporolactobacillus</taxon>
    </lineage>
</organism>
<name>A0A4Y1ZDL4_9BACL</name>
<dbReference type="AlphaFoldDB" id="A0A4Y1ZDL4"/>
<comment type="caution">
    <text evidence="1">The sequence shown here is derived from an EMBL/GenBank/DDBJ whole genome shotgun (WGS) entry which is preliminary data.</text>
</comment>
<accession>A0A4Y1ZDL4</accession>
<evidence type="ECO:0000313" key="1">
    <source>
        <dbReference type="EMBL" id="GAY77060.1"/>
    </source>
</evidence>